<sequence>MEISLGAARRRRATANGLQMTGHPRTARTGARALLASALAVVVAATLAGCQVAAPQAAVPEVVDGGVRLVDATLVDDPKGHVGPSTAVLAESAIPVPDVVPEPALPVTLTDMQGTEVTVTDTSRILALDVYGTTSRIVYELGLGDSLVGRDASSSFPEVGGLPLVTQSGHDLNAEAILALSPTLIITDTSLGPWDVVLQMRDAGIPVVVVDSERSLENVDTIIDQVATAVGLPEEGAALAERSAAQIDAKIAEIAAIAPQDPAERLRVAFLYVRGQAGVYYMFGTDSGADTLITALGATDVATEIGWTGMRPLNDEGLVSAAPDLVLVMTKGLESTGGVDGLLDAIPALQSTPAGENRRVVDMSDDEILSYGPGTADVLDALAVALYAPGASTP</sequence>
<dbReference type="HOGENOM" id="CLU_038034_6_1_11"/>
<dbReference type="Proteomes" id="UP000000322">
    <property type="component" value="Chromosome"/>
</dbReference>
<dbReference type="PANTHER" id="PTHR30535:SF4">
    <property type="entry name" value="HEMIN-BINDING PERIPLASMIC PROTEIN HMUT"/>
    <property type="match status" value="1"/>
</dbReference>
<dbReference type="RefSeq" id="WP_012866001.1">
    <property type="nucleotide sequence ID" value="NC_013521.1"/>
</dbReference>
<dbReference type="EMBL" id="CP001819">
    <property type="protein sequence ID" value="ACZ20932.1"/>
    <property type="molecule type" value="Genomic_DNA"/>
</dbReference>
<dbReference type="InterPro" id="IPR002491">
    <property type="entry name" value="ABC_transptr_periplasmic_BD"/>
</dbReference>
<dbReference type="Pfam" id="PF01497">
    <property type="entry name" value="Peripla_BP_2"/>
    <property type="match status" value="1"/>
</dbReference>
<evidence type="ECO:0000259" key="2">
    <source>
        <dbReference type="PROSITE" id="PS50983"/>
    </source>
</evidence>
<dbReference type="InterPro" id="IPR050902">
    <property type="entry name" value="ABC_Transporter_SBP"/>
</dbReference>
<reference evidence="3 4" key="1">
    <citation type="journal article" date="2009" name="Stand. Genomic Sci.">
        <title>Complete genome sequence of Sanguibacter keddieii type strain (ST-74).</title>
        <authorList>
            <person name="Ivanova N."/>
            <person name="Sikorski J."/>
            <person name="Sims D."/>
            <person name="Brettin T."/>
            <person name="Detter J.C."/>
            <person name="Han C."/>
            <person name="Lapidus A."/>
            <person name="Copeland A."/>
            <person name="Glavina Del Rio T."/>
            <person name="Nolan M."/>
            <person name="Chen F."/>
            <person name="Lucas S."/>
            <person name="Tice H."/>
            <person name="Cheng J.F."/>
            <person name="Bruce D."/>
            <person name="Goodwin L."/>
            <person name="Pitluck S."/>
            <person name="Pati A."/>
            <person name="Mavromatis K."/>
            <person name="Chen A."/>
            <person name="Palaniappan K."/>
            <person name="D'haeseleer P."/>
            <person name="Chain P."/>
            <person name="Bristow J."/>
            <person name="Eisen J.A."/>
            <person name="Markowitz V."/>
            <person name="Hugenholtz P."/>
            <person name="Goker M."/>
            <person name="Pukall R."/>
            <person name="Klenk H.P."/>
            <person name="Kyrpides N.C."/>
        </authorList>
    </citation>
    <scope>NUCLEOTIDE SEQUENCE [LARGE SCALE GENOMIC DNA]</scope>
    <source>
        <strain evidence="4">ATCC 51767 / DSM 10542 / NCFB 3025 / ST-74</strain>
    </source>
</reference>
<dbReference type="SUPFAM" id="SSF53807">
    <property type="entry name" value="Helical backbone' metal receptor"/>
    <property type="match status" value="1"/>
</dbReference>
<evidence type="ECO:0000256" key="1">
    <source>
        <dbReference type="ARBA" id="ARBA00008814"/>
    </source>
</evidence>
<dbReference type="Gene3D" id="3.40.50.1980">
    <property type="entry name" value="Nitrogenase molybdenum iron protein domain"/>
    <property type="match status" value="2"/>
</dbReference>
<evidence type="ECO:0000313" key="3">
    <source>
        <dbReference type="EMBL" id="ACZ20932.1"/>
    </source>
</evidence>
<name>D1BCT4_SANKS</name>
<dbReference type="PANTHER" id="PTHR30535">
    <property type="entry name" value="VITAMIN B12-BINDING PROTEIN"/>
    <property type="match status" value="1"/>
</dbReference>
<keyword evidence="4" id="KW-1185">Reference proteome</keyword>
<proteinExistence type="inferred from homology"/>
<comment type="similarity">
    <text evidence="1">Belongs to the bacterial solute-binding protein 8 family.</text>
</comment>
<organism evidence="3 4">
    <name type="scientific">Sanguibacter keddieii (strain ATCC 51767 / DSM 10542 / NCFB 3025 / ST-74)</name>
    <dbReference type="NCBI Taxonomy" id="446469"/>
    <lineage>
        <taxon>Bacteria</taxon>
        <taxon>Bacillati</taxon>
        <taxon>Actinomycetota</taxon>
        <taxon>Actinomycetes</taxon>
        <taxon>Micrococcales</taxon>
        <taxon>Sanguibacteraceae</taxon>
        <taxon>Sanguibacter</taxon>
    </lineage>
</organism>
<dbReference type="STRING" id="446469.Sked_09830"/>
<dbReference type="eggNOG" id="COG4558">
    <property type="taxonomic scope" value="Bacteria"/>
</dbReference>
<dbReference type="AlphaFoldDB" id="D1BCT4"/>
<protein>
    <submittedName>
        <fullName evidence="3">ABC-type hemin transport system, periplasmic component</fullName>
    </submittedName>
</protein>
<dbReference type="KEGG" id="ske:Sked_09830"/>
<evidence type="ECO:0000313" key="4">
    <source>
        <dbReference type="Proteomes" id="UP000000322"/>
    </source>
</evidence>
<accession>D1BCT4</accession>
<feature type="domain" description="Fe/B12 periplasmic-binding" evidence="2">
    <location>
        <begin position="126"/>
        <end position="390"/>
    </location>
</feature>
<gene>
    <name evidence="3" type="ordered locus">Sked_09830</name>
</gene>
<dbReference type="PROSITE" id="PS50983">
    <property type="entry name" value="FE_B12_PBP"/>
    <property type="match status" value="1"/>
</dbReference>